<comment type="caution">
    <text evidence="9">The sequence shown here is derived from an EMBL/GenBank/DDBJ whole genome shotgun (WGS) entry which is preliminary data.</text>
</comment>
<dbReference type="AlphaFoldDB" id="A0ABD3MAJ2"/>
<feature type="compositionally biased region" description="Acidic residues" evidence="8">
    <location>
        <begin position="128"/>
        <end position="137"/>
    </location>
</feature>
<comment type="similarity">
    <text evidence="2">Belongs to the mitochondrion-specific ribosomal protein mS29 family.</text>
</comment>
<dbReference type="Pfam" id="PF10236">
    <property type="entry name" value="DAP3"/>
    <property type="match status" value="1"/>
</dbReference>
<dbReference type="InterPro" id="IPR019368">
    <property type="entry name" value="Ribosomal_mS29"/>
</dbReference>
<keyword evidence="5" id="KW-0496">Mitochondrion</keyword>
<dbReference type="PANTHER" id="PTHR12810">
    <property type="entry name" value="MITOCHONDRIAL 28S RIBOSOMAL PROTEIN S29"/>
    <property type="match status" value="1"/>
</dbReference>
<sequence>MLLLLLRRSVVRDSRSSGGSTRLHSASYQRNRGGCPTGTTAVAAVGAPQLQLRSSLSTVSSTSNNCWSSLLPQHDGGSNGNSNSLRSSPRRSHHHHHNSQSSIARRHFSISRHPDPLIRHGNINTLVDDGDDDDDLDGSASAAGGGGGANSKLMLGGSRKVLTADDYEYLDEFLNWGVEEDDEDGIGKKKKKNQGSAAAAAGDDYADIFGSLDDDLGLTNNRNGDDGEDQDPEIAAYHARQAQIKASLDSRTTGRLWSTSWKISDEEWMTDEEWDDIEDWKPTLATRKSLESVRVYEDSATGRVGVPTLQSLSEMRLPISLPQHPGYGNPSIYASYRRRRITEKIRSSVVRAARDDVAKMVHPTITNEQRRHMVDELYECIVDRVRDAEPVLGKLPDFAKFVEMALEEVLITVRNRAMKLERDAMKKQNRTNEDDLKVEGEGEEKEGGEGGGDNEAKGRASSKSLKSSSAEVDDQKMFVNSVMEILDEYEMPTPIFMDILAATRHLGSKQRNQEHAQQQSNDDDAGTGGSVAVDASSQSSSPSIPKFFASSDESDVPNLLYPLTVHPKEGVGRMVEEWQLAANKETKRIMIRDAMRDIARAIVEATTPASSADDSTGGAARVFVAGKRGVGKTATLAGIVASARISGHIVVYHPDGDRLRKHGYYIEPCPHRVGLYNLPEIAKEFCAQLLKSHGEDVSTLPGVTRENMKEYFSDDQIRRLFRRAFATEVESGTVQEEDVANMTELSLDKILTVGVGSSSLSSGCYSAVISNLMNQTVRPFTVVMDEYNCYYDHGHYFHMDYDEDVRMGVPLNRITIFKPFMDAMGLYPDEAGTKITREVAVKLDEAMMKLGSIVVSTSESKAVRQSFTRALIECAQAQTSRGDDVVADKNASPPLCRHPIHIVDVQRYNTTEVQHILYNFEITGIGRLRFDRGETALNPEEVEYLRLVSGGCGQQLLDSCMLPSK</sequence>
<evidence type="ECO:0000256" key="1">
    <source>
        <dbReference type="ARBA" id="ARBA00004173"/>
    </source>
</evidence>
<dbReference type="Proteomes" id="UP001530293">
    <property type="component" value="Unassembled WGS sequence"/>
</dbReference>
<evidence type="ECO:0000313" key="10">
    <source>
        <dbReference type="Proteomes" id="UP001530293"/>
    </source>
</evidence>
<reference evidence="9 10" key="1">
    <citation type="submission" date="2024-10" db="EMBL/GenBank/DDBJ databases">
        <title>Updated reference genomes for cyclostephanoid diatoms.</title>
        <authorList>
            <person name="Roberts W.R."/>
            <person name="Alverson A.J."/>
        </authorList>
    </citation>
    <scope>NUCLEOTIDE SEQUENCE [LARGE SCALE GENOMIC DNA]</scope>
    <source>
        <strain evidence="9 10">AJA232-27</strain>
    </source>
</reference>
<dbReference type="GO" id="GO:0005840">
    <property type="term" value="C:ribosome"/>
    <property type="evidence" value="ECO:0007669"/>
    <property type="project" value="UniProtKB-KW"/>
</dbReference>
<evidence type="ECO:0000256" key="7">
    <source>
        <dbReference type="ARBA" id="ARBA00035140"/>
    </source>
</evidence>
<evidence type="ECO:0000256" key="2">
    <source>
        <dbReference type="ARBA" id="ARBA00009863"/>
    </source>
</evidence>
<feature type="region of interest" description="Disordered" evidence="8">
    <location>
        <begin position="507"/>
        <end position="549"/>
    </location>
</feature>
<evidence type="ECO:0000256" key="4">
    <source>
        <dbReference type="ARBA" id="ARBA00022980"/>
    </source>
</evidence>
<name>A0ABD3MAJ2_9STRA</name>
<comment type="subcellular location">
    <subcellularLocation>
        <location evidence="1">Mitochondrion</location>
    </subcellularLocation>
</comment>
<feature type="region of interest" description="Disordered" evidence="8">
    <location>
        <begin position="181"/>
        <end position="200"/>
    </location>
</feature>
<feature type="compositionally biased region" description="Basic and acidic residues" evidence="8">
    <location>
        <begin position="424"/>
        <end position="458"/>
    </location>
</feature>
<protein>
    <recommendedName>
        <fullName evidence="7">Small ribosomal subunit protein mS29</fullName>
    </recommendedName>
</protein>
<evidence type="ECO:0000256" key="5">
    <source>
        <dbReference type="ARBA" id="ARBA00023128"/>
    </source>
</evidence>
<evidence type="ECO:0000256" key="3">
    <source>
        <dbReference type="ARBA" id="ARBA00022946"/>
    </source>
</evidence>
<feature type="region of interest" description="Disordered" evidence="8">
    <location>
        <begin position="424"/>
        <end position="472"/>
    </location>
</feature>
<evidence type="ECO:0000313" key="9">
    <source>
        <dbReference type="EMBL" id="KAL3761120.1"/>
    </source>
</evidence>
<dbReference type="EMBL" id="JALLBG020000157">
    <property type="protein sequence ID" value="KAL3761120.1"/>
    <property type="molecule type" value="Genomic_DNA"/>
</dbReference>
<dbReference type="PANTHER" id="PTHR12810:SF0">
    <property type="entry name" value="SMALL RIBOSOMAL SUBUNIT PROTEIN MS29"/>
    <property type="match status" value="1"/>
</dbReference>
<keyword evidence="6" id="KW-0687">Ribonucleoprotein</keyword>
<feature type="compositionally biased region" description="Basic residues" evidence="8">
    <location>
        <begin position="88"/>
        <end position="110"/>
    </location>
</feature>
<gene>
    <name evidence="9" type="ORF">ACHAWU_002370</name>
</gene>
<dbReference type="GO" id="GO:0005739">
    <property type="term" value="C:mitochondrion"/>
    <property type="evidence" value="ECO:0007669"/>
    <property type="project" value="UniProtKB-SubCell"/>
</dbReference>
<organism evidence="9 10">
    <name type="scientific">Discostella pseudostelligera</name>
    <dbReference type="NCBI Taxonomy" id="259834"/>
    <lineage>
        <taxon>Eukaryota</taxon>
        <taxon>Sar</taxon>
        <taxon>Stramenopiles</taxon>
        <taxon>Ochrophyta</taxon>
        <taxon>Bacillariophyta</taxon>
        <taxon>Coscinodiscophyceae</taxon>
        <taxon>Thalassiosirophycidae</taxon>
        <taxon>Stephanodiscales</taxon>
        <taxon>Stephanodiscaceae</taxon>
        <taxon>Discostella</taxon>
    </lineage>
</organism>
<proteinExistence type="inferred from homology"/>
<dbReference type="GO" id="GO:1990904">
    <property type="term" value="C:ribonucleoprotein complex"/>
    <property type="evidence" value="ECO:0007669"/>
    <property type="project" value="UniProtKB-KW"/>
</dbReference>
<evidence type="ECO:0000256" key="8">
    <source>
        <dbReference type="SAM" id="MobiDB-lite"/>
    </source>
</evidence>
<keyword evidence="4" id="KW-0689">Ribosomal protein</keyword>
<feature type="region of interest" description="Disordered" evidence="8">
    <location>
        <begin position="13"/>
        <end position="34"/>
    </location>
</feature>
<feature type="region of interest" description="Disordered" evidence="8">
    <location>
        <begin position="70"/>
        <end position="154"/>
    </location>
</feature>
<evidence type="ECO:0000256" key="6">
    <source>
        <dbReference type="ARBA" id="ARBA00023274"/>
    </source>
</evidence>
<keyword evidence="3" id="KW-0809">Transit peptide</keyword>
<accession>A0ABD3MAJ2</accession>
<feature type="compositionally biased region" description="Low complexity" evidence="8">
    <location>
        <begin position="530"/>
        <end position="543"/>
    </location>
</feature>
<keyword evidence="10" id="KW-1185">Reference proteome</keyword>